<dbReference type="STRING" id="930.GCA_002079865_01780"/>
<proteinExistence type="predicted"/>
<evidence type="ECO:0000313" key="2">
    <source>
        <dbReference type="EMBL" id="OCX71252.1"/>
    </source>
</evidence>
<accession>A0A1C2IRG9</accession>
<dbReference type="InterPro" id="IPR050678">
    <property type="entry name" value="DNA_Partitioning_ATPase"/>
</dbReference>
<sequence>MTTAKRIALFNAKGGCGKTTLAWNLAMGLSKRGATLLLDADPQGSLGYWADWAAEADGHALSVQSWSEQSAGQSADFAYWVIDCPPSLESAETREVLAMADWILLPVLPSPLDLWASQRSVEVISALHAGKAARNAAFVLNQVESHSALSRAAESAVQAMGLKVLPVQVARRAIYRNAAIEGKSVYQMGKRATAAVQEFEGIIEEILK</sequence>
<reference evidence="3 4" key="1">
    <citation type="journal article" date="2016" name="Int. J. Mol. Sci.">
        <title>Comparative genomics of the extreme acidophile Acidithiobacillus thiooxidans reveals intraspecific divergence and niche adaptation.</title>
        <authorList>
            <person name="Zhang X."/>
            <person name="Feng X."/>
            <person name="Tao J."/>
            <person name="Ma L."/>
            <person name="Xiao Y."/>
            <person name="Liang Y."/>
            <person name="Liu X."/>
            <person name="Yin H."/>
        </authorList>
    </citation>
    <scope>NUCLEOTIDE SEQUENCE [LARGE SCALE GENOMIC DNA]</scope>
    <source>
        <strain evidence="2 4">A02</strain>
        <strain evidence="3">DXS-W</strain>
    </source>
</reference>
<protein>
    <submittedName>
        <fullName evidence="3">Chromosome partitioning protein ParA</fullName>
    </submittedName>
</protein>
<name>A0A1C2IRG9_ACITH</name>
<evidence type="ECO:0000259" key="1">
    <source>
        <dbReference type="Pfam" id="PF01656"/>
    </source>
</evidence>
<dbReference type="AlphaFoldDB" id="A0A1C2IRG9"/>
<dbReference type="PANTHER" id="PTHR13696:SF96">
    <property type="entry name" value="COBQ_COBB_MIND_PARA NUCLEOTIDE BINDING DOMAIN-CONTAINING PROTEIN"/>
    <property type="match status" value="1"/>
</dbReference>
<comment type="caution">
    <text evidence="3">The sequence shown here is derived from an EMBL/GenBank/DDBJ whole genome shotgun (WGS) entry which is preliminary data.</text>
</comment>
<dbReference type="InterPro" id="IPR027417">
    <property type="entry name" value="P-loop_NTPase"/>
</dbReference>
<dbReference type="Proteomes" id="UP000094893">
    <property type="component" value="Unassembled WGS sequence"/>
</dbReference>
<dbReference type="Pfam" id="PF01656">
    <property type="entry name" value="CbiA"/>
    <property type="match status" value="1"/>
</dbReference>
<dbReference type="OrthoDB" id="69313at2"/>
<dbReference type="InterPro" id="IPR002586">
    <property type="entry name" value="CobQ/CobB/MinD/ParA_Nub-bd_dom"/>
</dbReference>
<dbReference type="PIRSF" id="PIRSF009320">
    <property type="entry name" value="Nuc_binding_HP_1000"/>
    <property type="match status" value="1"/>
</dbReference>
<dbReference type="eggNOG" id="COG1192">
    <property type="taxonomic scope" value="Bacteria"/>
</dbReference>
<gene>
    <name evidence="3" type="ORF">A6M23_00150</name>
    <name evidence="2" type="ORF">A6P07_12615</name>
</gene>
<feature type="domain" description="CobQ/CobB/MinD/ParA nucleotide binding" evidence="1">
    <location>
        <begin position="7"/>
        <end position="184"/>
    </location>
</feature>
<keyword evidence="5" id="KW-1185">Reference proteome</keyword>
<evidence type="ECO:0000313" key="3">
    <source>
        <dbReference type="EMBL" id="OCX76507.1"/>
    </source>
</evidence>
<dbReference type="EMBL" id="LWRY01000002">
    <property type="protein sequence ID" value="OCX76507.1"/>
    <property type="molecule type" value="Genomic_DNA"/>
</dbReference>
<evidence type="ECO:0000313" key="4">
    <source>
        <dbReference type="Proteomes" id="UP000094893"/>
    </source>
</evidence>
<dbReference type="Gene3D" id="3.40.50.300">
    <property type="entry name" value="P-loop containing nucleotide triphosphate hydrolases"/>
    <property type="match status" value="1"/>
</dbReference>
<dbReference type="CDD" id="cd02042">
    <property type="entry name" value="ParAB_family"/>
    <property type="match status" value="1"/>
</dbReference>
<dbReference type="Proteomes" id="UP000095008">
    <property type="component" value="Unassembled WGS sequence"/>
</dbReference>
<evidence type="ECO:0000313" key="5">
    <source>
        <dbReference type="Proteomes" id="UP000095008"/>
    </source>
</evidence>
<dbReference type="EMBL" id="LWSA01000174">
    <property type="protein sequence ID" value="OCX71252.1"/>
    <property type="molecule type" value="Genomic_DNA"/>
</dbReference>
<organism evidence="3 5">
    <name type="scientific">Acidithiobacillus thiooxidans</name>
    <name type="common">Thiobacillus thiooxidans</name>
    <dbReference type="NCBI Taxonomy" id="930"/>
    <lineage>
        <taxon>Bacteria</taxon>
        <taxon>Pseudomonadati</taxon>
        <taxon>Pseudomonadota</taxon>
        <taxon>Acidithiobacillia</taxon>
        <taxon>Acidithiobacillales</taxon>
        <taxon>Acidithiobacillaceae</taxon>
        <taxon>Acidithiobacillus</taxon>
    </lineage>
</organism>
<dbReference type="SUPFAM" id="SSF52540">
    <property type="entry name" value="P-loop containing nucleoside triphosphate hydrolases"/>
    <property type="match status" value="1"/>
</dbReference>
<dbReference type="PANTHER" id="PTHR13696">
    <property type="entry name" value="P-LOOP CONTAINING NUCLEOSIDE TRIPHOSPHATE HYDROLASE"/>
    <property type="match status" value="1"/>
</dbReference>
<dbReference type="RefSeq" id="WP_010637886.1">
    <property type="nucleotide sequence ID" value="NZ_DAIAWO010000025.1"/>
</dbReference>